<reference evidence="1 2" key="2">
    <citation type="journal article" date="2024" name="Int. J. Syst. Evol. Microbiol.">
        <title>Promethearchaeum syntrophicum gen. nov., sp. nov., an anaerobic, obligately syntrophic archaeon, the first isolate of the lineage 'Asgard' archaea, and proposal of the new archaeal phylum Promethearchaeota phyl. nov. and kingdom Promethearchaeati regn. nov.</title>
        <authorList>
            <person name="Imachi H."/>
            <person name="Nobu M.K."/>
            <person name="Kato S."/>
            <person name="Takaki Y."/>
            <person name="Miyazaki M."/>
            <person name="Miyata M."/>
            <person name="Ogawara M."/>
            <person name="Saito Y."/>
            <person name="Sakai S."/>
            <person name="Tahara Y.O."/>
            <person name="Takano Y."/>
            <person name="Tasumi E."/>
            <person name="Uematsu K."/>
            <person name="Yoshimura T."/>
            <person name="Itoh T."/>
            <person name="Ohkuma M."/>
            <person name="Takai K."/>
        </authorList>
    </citation>
    <scope>NUCLEOTIDE SEQUENCE [LARGE SCALE GENOMIC DNA]</scope>
    <source>
        <strain evidence="1 2">MK-D1</strain>
    </source>
</reference>
<evidence type="ECO:0000313" key="2">
    <source>
        <dbReference type="Proteomes" id="UP000321408"/>
    </source>
</evidence>
<dbReference type="GeneID" id="41331279"/>
<reference evidence="1 2" key="1">
    <citation type="journal article" date="2020" name="Nature">
        <title>Isolation of an archaeon at the prokaryote-eukaryote interface.</title>
        <authorList>
            <person name="Imachi H."/>
            <person name="Nobu M.K."/>
            <person name="Nakahara N."/>
            <person name="Morono Y."/>
            <person name="Ogawara M."/>
            <person name="Takaki Y."/>
            <person name="Takano Y."/>
            <person name="Uematsu K."/>
            <person name="Ikuta T."/>
            <person name="Ito M."/>
            <person name="Matsui Y."/>
            <person name="Miyazaki M."/>
            <person name="Murata K."/>
            <person name="Saito Y."/>
            <person name="Sakai S."/>
            <person name="Song C."/>
            <person name="Tasumi E."/>
            <person name="Yamanaka Y."/>
            <person name="Yamaguchi T."/>
            <person name="Kamagata Y."/>
            <person name="Tamaki H."/>
            <person name="Takai K."/>
        </authorList>
    </citation>
    <scope>NUCLEOTIDE SEQUENCE [LARGE SCALE GENOMIC DNA]</scope>
    <source>
        <strain evidence="1 2">MK-D1</strain>
    </source>
</reference>
<dbReference type="KEGG" id="psyt:DSAG12_03312"/>
<proteinExistence type="predicted"/>
<accession>A0A5B9DEM6</accession>
<dbReference type="AlphaFoldDB" id="A0A5B9DEM6"/>
<dbReference type="RefSeq" id="WP_147664367.1">
    <property type="nucleotide sequence ID" value="NZ_CP042905.2"/>
</dbReference>
<keyword evidence="2" id="KW-1185">Reference proteome</keyword>
<dbReference type="Proteomes" id="UP000321408">
    <property type="component" value="Chromosome"/>
</dbReference>
<dbReference type="EMBL" id="CP042905">
    <property type="protein sequence ID" value="QEE17475.1"/>
    <property type="molecule type" value="Genomic_DNA"/>
</dbReference>
<protein>
    <submittedName>
        <fullName evidence="1">Uncharacterized protein</fullName>
    </submittedName>
</protein>
<name>A0A5B9DEM6_9ARCH</name>
<evidence type="ECO:0000313" key="1">
    <source>
        <dbReference type="EMBL" id="QEE17475.1"/>
    </source>
</evidence>
<sequence>MRLKILKVLIIGLIIMGMHNIPLVQAGKPQNVIDGLYGHRIKVWDESTWEFSEDEPTYILYGWAYLEEEWKVFPMPIKLNVRCEEIEFKVKRFTRQNDIEGAVSPTFYFYVLFDPYTFSVGEHFLETYYMFHGECMLDFSHHINVLPASGIL</sequence>
<gene>
    <name evidence="1" type="ORF">DSAG12_03312</name>
</gene>
<organism evidence="1 2">
    <name type="scientific">Promethearchaeum syntrophicum</name>
    <dbReference type="NCBI Taxonomy" id="2594042"/>
    <lineage>
        <taxon>Archaea</taxon>
        <taxon>Promethearchaeati</taxon>
        <taxon>Promethearchaeota</taxon>
        <taxon>Promethearchaeia</taxon>
        <taxon>Promethearchaeales</taxon>
        <taxon>Promethearchaeaceae</taxon>
        <taxon>Promethearchaeum</taxon>
    </lineage>
</organism>